<keyword evidence="9" id="KW-0614">Plasmid</keyword>
<feature type="transmembrane region" description="Helical" evidence="8">
    <location>
        <begin position="164"/>
        <end position="186"/>
    </location>
</feature>
<accession>A0AAF1KSE2</accession>
<keyword evidence="10" id="KW-1185">Reference proteome</keyword>
<keyword evidence="5 8" id="KW-0812">Transmembrane</keyword>
<dbReference type="Pfam" id="PF01032">
    <property type="entry name" value="FecCD"/>
    <property type="match status" value="1"/>
</dbReference>
<feature type="transmembrane region" description="Helical" evidence="8">
    <location>
        <begin position="252"/>
        <end position="274"/>
    </location>
</feature>
<name>A0AAF1KSE2_9HYPH</name>
<dbReference type="EMBL" id="CP117258">
    <property type="protein sequence ID" value="WFR98601.1"/>
    <property type="molecule type" value="Genomic_DNA"/>
</dbReference>
<evidence type="ECO:0000256" key="5">
    <source>
        <dbReference type="ARBA" id="ARBA00022692"/>
    </source>
</evidence>
<feature type="transmembrane region" description="Helical" evidence="8">
    <location>
        <begin position="133"/>
        <end position="152"/>
    </location>
</feature>
<reference evidence="9 10" key="1">
    <citation type="journal article" date="2018" name="Sci. Rep.">
        <title>Rhizobium tumorigenes sp. nov., a novel plant tumorigenic bacterium isolated from cane gall tumors on thornless blackberry.</title>
        <authorList>
            <person name="Kuzmanovi N."/>
            <person name="Smalla K."/>
            <person name="Gronow S."/>
            <person name="PuBawska J."/>
        </authorList>
    </citation>
    <scope>NUCLEOTIDE SEQUENCE [LARGE SCALE GENOMIC DNA]</scope>
    <source>
        <strain evidence="9 10">1078</strain>
    </source>
</reference>
<feature type="transmembrane region" description="Helical" evidence="8">
    <location>
        <begin position="106"/>
        <end position="127"/>
    </location>
</feature>
<dbReference type="PANTHER" id="PTHR30472">
    <property type="entry name" value="FERRIC ENTEROBACTIN TRANSPORT SYSTEM PERMEASE PROTEIN"/>
    <property type="match status" value="1"/>
</dbReference>
<feature type="transmembrane region" description="Helical" evidence="8">
    <location>
        <begin position="323"/>
        <end position="340"/>
    </location>
</feature>
<keyword evidence="6 8" id="KW-1133">Transmembrane helix</keyword>
<evidence type="ECO:0000256" key="7">
    <source>
        <dbReference type="ARBA" id="ARBA00023136"/>
    </source>
</evidence>
<keyword evidence="4" id="KW-1003">Cell membrane</keyword>
<keyword evidence="3" id="KW-0813">Transport</keyword>
<dbReference type="InterPro" id="IPR000522">
    <property type="entry name" value="ABC_transptr_permease_BtuC"/>
</dbReference>
<evidence type="ECO:0000256" key="4">
    <source>
        <dbReference type="ARBA" id="ARBA00022475"/>
    </source>
</evidence>
<evidence type="ECO:0000256" key="1">
    <source>
        <dbReference type="ARBA" id="ARBA00004651"/>
    </source>
</evidence>
<organism evidence="9 10">
    <name type="scientific">Rhizobium tumorigenes</name>
    <dbReference type="NCBI Taxonomy" id="2041385"/>
    <lineage>
        <taxon>Bacteria</taxon>
        <taxon>Pseudomonadati</taxon>
        <taxon>Pseudomonadota</taxon>
        <taxon>Alphaproteobacteria</taxon>
        <taxon>Hyphomicrobiales</taxon>
        <taxon>Rhizobiaceae</taxon>
        <taxon>Rhizobium/Agrobacterium group</taxon>
        <taxon>Rhizobium</taxon>
    </lineage>
</organism>
<evidence type="ECO:0000256" key="3">
    <source>
        <dbReference type="ARBA" id="ARBA00022448"/>
    </source>
</evidence>
<dbReference type="SUPFAM" id="SSF81345">
    <property type="entry name" value="ABC transporter involved in vitamin B12 uptake, BtuC"/>
    <property type="match status" value="1"/>
</dbReference>
<geneLocation type="plasmid" evidence="9 10">
    <name>unnamed1</name>
</geneLocation>
<feature type="transmembrane region" description="Helical" evidence="8">
    <location>
        <begin position="77"/>
        <end position="94"/>
    </location>
</feature>
<evidence type="ECO:0000256" key="8">
    <source>
        <dbReference type="SAM" id="Phobius"/>
    </source>
</evidence>
<dbReference type="PANTHER" id="PTHR30472:SF1">
    <property type="entry name" value="FE(3+) DICITRATE TRANSPORT SYSTEM PERMEASE PROTEIN FECC-RELATED"/>
    <property type="match status" value="1"/>
</dbReference>
<dbReference type="RefSeq" id="WP_111221479.1">
    <property type="nucleotide sequence ID" value="NZ_CP117258.1"/>
</dbReference>
<protein>
    <submittedName>
        <fullName evidence="9">Iron chelate uptake ABC transporter family permease subunit</fullName>
    </submittedName>
</protein>
<gene>
    <name evidence="9" type="ORF">PR017_25145</name>
</gene>
<dbReference type="GO" id="GO:0033214">
    <property type="term" value="P:siderophore-iron import into cell"/>
    <property type="evidence" value="ECO:0007669"/>
    <property type="project" value="TreeGrafter"/>
</dbReference>
<evidence type="ECO:0000256" key="2">
    <source>
        <dbReference type="ARBA" id="ARBA00007935"/>
    </source>
</evidence>
<dbReference type="GO" id="GO:0005886">
    <property type="term" value="C:plasma membrane"/>
    <property type="evidence" value="ECO:0007669"/>
    <property type="project" value="UniProtKB-SubCell"/>
</dbReference>
<comment type="similarity">
    <text evidence="2">Belongs to the binding-protein-dependent transport system permease family. FecCD subfamily.</text>
</comment>
<dbReference type="Gene3D" id="1.10.3470.10">
    <property type="entry name" value="ABC transporter involved in vitamin B12 uptake, BtuC"/>
    <property type="match status" value="1"/>
</dbReference>
<feature type="transmembrane region" description="Helical" evidence="8">
    <location>
        <begin position="294"/>
        <end position="316"/>
    </location>
</feature>
<feature type="transmembrane region" description="Helical" evidence="8">
    <location>
        <begin position="206"/>
        <end position="231"/>
    </location>
</feature>
<dbReference type="AlphaFoldDB" id="A0AAF1KSE2"/>
<dbReference type="FunFam" id="1.10.3470.10:FF:000001">
    <property type="entry name" value="Vitamin B12 ABC transporter permease BtuC"/>
    <property type="match status" value="1"/>
</dbReference>
<evidence type="ECO:0000313" key="9">
    <source>
        <dbReference type="EMBL" id="WFR98601.1"/>
    </source>
</evidence>
<evidence type="ECO:0000256" key="6">
    <source>
        <dbReference type="ARBA" id="ARBA00022989"/>
    </source>
</evidence>
<evidence type="ECO:0000313" key="10">
    <source>
        <dbReference type="Proteomes" id="UP000249499"/>
    </source>
</evidence>
<dbReference type="GO" id="GO:0022857">
    <property type="term" value="F:transmembrane transporter activity"/>
    <property type="evidence" value="ECO:0007669"/>
    <property type="project" value="InterPro"/>
</dbReference>
<dbReference type="KEGG" id="rtu:PR017_25145"/>
<dbReference type="InterPro" id="IPR037294">
    <property type="entry name" value="ABC_BtuC-like"/>
</dbReference>
<comment type="subcellular location">
    <subcellularLocation>
        <location evidence="1">Cell membrane</location>
        <topology evidence="1">Multi-pass membrane protein</topology>
    </subcellularLocation>
</comment>
<reference evidence="10" key="2">
    <citation type="journal article" date="2023" name="MicrobiologyOpen">
        <title>Genomics of the tumorigenes clade of the family Rhizobiaceae and description of Rhizobium rhododendri sp. nov.</title>
        <authorList>
            <person name="Kuzmanovic N."/>
            <person name="diCenzo G.C."/>
            <person name="Bunk B."/>
            <person name="Sproeer C."/>
            <person name="Fruehling A."/>
            <person name="Neumann-Schaal M."/>
            <person name="Overmann J."/>
            <person name="Smalla K."/>
        </authorList>
    </citation>
    <scope>NUCLEOTIDE SEQUENCE [LARGE SCALE GENOMIC DNA]</scope>
    <source>
        <strain evidence="10">1078</strain>
        <plasmid evidence="10">unnamed1</plasmid>
    </source>
</reference>
<keyword evidence="7 8" id="KW-0472">Membrane</keyword>
<dbReference type="Proteomes" id="UP000249499">
    <property type="component" value="Plasmid unnamed1"/>
</dbReference>
<sequence length="347" mass="35290">MPSATTPPARTAGKRHAVRRRLAIAAAGCLLLVVLCLISLAVGARSVSISTVFDALTAYDARLPDHIAVRDYRLPRTLLGLLCGAGFGVSGAIIQAITRNALADPGLLGVNAGAVFFVTIAAGVFGLQAVSTYLWFAFLGAIVVTVIVYALGSLGRAGATPVRLLLAGVAINAVLGGIGSAIVLLDPVGFDSMRLWSIGALGGRDMAVVSAVAPFIIVGLAIAGVIAPALNSLALGNDTARALGTHVIRTRVLAAVSVTLLAGGGTAAVGPIGFIGLMTPHVVRWLLGPDQRLIFAGTMIFAPILLLSADIVGRLLLPGELEAGIVTAFIGAPVLILLVQRQKVSGL</sequence>
<proteinExistence type="inferred from homology"/>
<dbReference type="CDD" id="cd06550">
    <property type="entry name" value="TM_ABC_iron-siderophores_like"/>
    <property type="match status" value="1"/>
</dbReference>